<keyword evidence="2" id="KW-1185">Reference proteome</keyword>
<name>A0ACB8NPS8_CITSI</name>
<comment type="caution">
    <text evidence="1">The sequence shown here is derived from an EMBL/GenBank/DDBJ whole genome shotgun (WGS) entry which is preliminary data.</text>
</comment>
<proteinExistence type="predicted"/>
<dbReference type="Proteomes" id="UP000829398">
    <property type="component" value="Chromosome 1"/>
</dbReference>
<evidence type="ECO:0000313" key="2">
    <source>
        <dbReference type="Proteomes" id="UP000829398"/>
    </source>
</evidence>
<reference evidence="2" key="1">
    <citation type="journal article" date="2023" name="Hortic. Res.">
        <title>A chromosome-level phased genome enabling allele-level studies in sweet orange: a case study on citrus Huanglongbing tolerance.</title>
        <authorList>
            <person name="Wu B."/>
            <person name="Yu Q."/>
            <person name="Deng Z."/>
            <person name="Duan Y."/>
            <person name="Luo F."/>
            <person name="Gmitter F. Jr."/>
        </authorList>
    </citation>
    <scope>NUCLEOTIDE SEQUENCE [LARGE SCALE GENOMIC DNA]</scope>
    <source>
        <strain evidence="2">cv. Valencia</strain>
    </source>
</reference>
<protein>
    <submittedName>
        <fullName evidence="1">Uncharacterized protein</fullName>
    </submittedName>
</protein>
<evidence type="ECO:0000313" key="1">
    <source>
        <dbReference type="EMBL" id="KAH9800129.1"/>
    </source>
</evidence>
<dbReference type="EMBL" id="CM039170">
    <property type="protein sequence ID" value="KAH9800129.1"/>
    <property type="molecule type" value="Genomic_DNA"/>
</dbReference>
<sequence>MACRGLMPSVCCFMFGLAFLAAGAAAAEYKLHWIVPTSADYYTNWISNKTFEVGDSVMFNWSTTHNVADVSKSEYDDCSKTSSVVASHPVQIQLNSTGSRYFICTVDDHCGRGQKLAITVKNRGNDTSSASFVSVGALYPDYKQTNSSPKRFLRPKLEQGQPVEHTEQMGSKLVLFGFLVVVPAIFDAAAAETYTVGDEMGWTTPPSGAAAYSTWASKQKFHFGDTIVFNWTGSHSVAEVSKADYDKCRTKSPDGEIHETSPANYTLNSNGTHYFICTVDSHCDRGQKVTINIGGEHSSASSLAATFFTLLVSLLSSYI</sequence>
<organism evidence="1 2">
    <name type="scientific">Citrus sinensis</name>
    <name type="common">Sweet orange</name>
    <name type="synonym">Citrus aurantium var. sinensis</name>
    <dbReference type="NCBI Taxonomy" id="2711"/>
    <lineage>
        <taxon>Eukaryota</taxon>
        <taxon>Viridiplantae</taxon>
        <taxon>Streptophyta</taxon>
        <taxon>Embryophyta</taxon>
        <taxon>Tracheophyta</taxon>
        <taxon>Spermatophyta</taxon>
        <taxon>Magnoliopsida</taxon>
        <taxon>eudicotyledons</taxon>
        <taxon>Gunneridae</taxon>
        <taxon>Pentapetalae</taxon>
        <taxon>rosids</taxon>
        <taxon>malvids</taxon>
        <taxon>Sapindales</taxon>
        <taxon>Rutaceae</taxon>
        <taxon>Aurantioideae</taxon>
        <taxon>Citrus</taxon>
    </lineage>
</organism>
<gene>
    <name evidence="1" type="ORF">KPL71_000551</name>
</gene>
<accession>A0ACB8NPS8</accession>